<dbReference type="PANTHER" id="PTHR32494">
    <property type="entry name" value="ALLANTOATE DEIMINASE-RELATED"/>
    <property type="match status" value="1"/>
</dbReference>
<evidence type="ECO:0000259" key="2">
    <source>
        <dbReference type="Pfam" id="PF07687"/>
    </source>
</evidence>
<dbReference type="NCBIfam" id="TIGR01879">
    <property type="entry name" value="hydantase"/>
    <property type="match status" value="1"/>
</dbReference>
<dbReference type="InterPro" id="IPR010158">
    <property type="entry name" value="Amidase_Cbmase"/>
</dbReference>
<dbReference type="RefSeq" id="WP_151136197.1">
    <property type="nucleotide sequence ID" value="NZ_VZUS01000001.1"/>
</dbReference>
<evidence type="ECO:0000313" key="3">
    <source>
        <dbReference type="EMBL" id="KAB1187493.1"/>
    </source>
</evidence>
<dbReference type="Pfam" id="PF01546">
    <property type="entry name" value="Peptidase_M20"/>
    <property type="match status" value="1"/>
</dbReference>
<dbReference type="CDD" id="cd03884">
    <property type="entry name" value="M20_bAS"/>
    <property type="match status" value="1"/>
</dbReference>
<accession>A0A643JVH3</accession>
<dbReference type="EMBL" id="VZUS01000001">
    <property type="protein sequence ID" value="KAB1187493.1"/>
    <property type="molecule type" value="Genomic_DNA"/>
</dbReference>
<proteinExistence type="predicted"/>
<gene>
    <name evidence="3" type="ORF">Hfx1149_05390</name>
</gene>
<organism evidence="3">
    <name type="scientific">Haloferax sp. CBA1149</name>
    <dbReference type="NCBI Taxonomy" id="2650753"/>
    <lineage>
        <taxon>Archaea</taxon>
        <taxon>Methanobacteriati</taxon>
        <taxon>Methanobacteriota</taxon>
        <taxon>Stenosarchaea group</taxon>
        <taxon>Halobacteria</taxon>
        <taxon>Halobacteriales</taxon>
        <taxon>Haloferacaceae</taxon>
        <taxon>Haloferax</taxon>
    </lineage>
</organism>
<feature type="domain" description="Peptidase M20 dimerisation" evidence="2">
    <location>
        <begin position="213"/>
        <end position="312"/>
    </location>
</feature>
<evidence type="ECO:0000256" key="1">
    <source>
        <dbReference type="ARBA" id="ARBA00022801"/>
    </source>
</evidence>
<dbReference type="Gene3D" id="3.40.630.10">
    <property type="entry name" value="Zn peptidases"/>
    <property type="match status" value="1"/>
</dbReference>
<dbReference type="SUPFAM" id="SSF55031">
    <property type="entry name" value="Bacterial exopeptidase dimerisation domain"/>
    <property type="match status" value="1"/>
</dbReference>
<dbReference type="InterPro" id="IPR011650">
    <property type="entry name" value="Peptidase_M20_dimer"/>
</dbReference>
<sequence>MQVDQQRLREDIETNAQFGNIDASEGIGRTVLTGSEADRKAREYFVEQLNAAGLDVRVDAVGNIAGRWVPETADPSAAPVAAGSHLDSVPTGGIFDGPLGVYAALEAVRTLQEADIELTRPIEVVSFTEEEGARFSHGLLGSSVTTGQRETEEALSLRDSEGTSLEEHLRAIDFLGSDTIAAESWDSWVELHIEQGTVLEDAGAAIGIVDAITGITTCSAEVVGEANHAGATPMDERSDALVAASEFVLDFRHAAEAVVDAESSTAVGTIGQLSVAPNARNIVPGAVELQMDIRDVDYQAMNTIAERAEQSLTRLETAQPVETTFDRYRDQQPSHMSDDCVEAAIQTATEAGIEFKRMHSAAMHDTANVASVTNTVLLFAPSRDGISHNPREWTDWADCATATTVLAGTLARLAQA</sequence>
<dbReference type="AlphaFoldDB" id="A0A643JVH3"/>
<dbReference type="GO" id="GO:0016813">
    <property type="term" value="F:hydrolase activity, acting on carbon-nitrogen (but not peptide) bonds, in linear amidines"/>
    <property type="evidence" value="ECO:0007669"/>
    <property type="project" value="InterPro"/>
</dbReference>
<keyword evidence="1 3" id="KW-0378">Hydrolase</keyword>
<dbReference type="InterPro" id="IPR002933">
    <property type="entry name" value="Peptidase_M20"/>
</dbReference>
<name>A0A643JVH3_9EURY</name>
<comment type="caution">
    <text evidence="3">The sequence shown here is derived from an EMBL/GenBank/DDBJ whole genome shotgun (WGS) entry which is preliminary data.</text>
</comment>
<protein>
    <submittedName>
        <fullName evidence="3">M20 family metallo-hydrolase</fullName>
    </submittedName>
</protein>
<dbReference type="PIRSF" id="PIRSF001235">
    <property type="entry name" value="Amidase_carbamoylase"/>
    <property type="match status" value="1"/>
</dbReference>
<dbReference type="Gene3D" id="3.30.70.360">
    <property type="match status" value="1"/>
</dbReference>
<dbReference type="SUPFAM" id="SSF53187">
    <property type="entry name" value="Zn-dependent exopeptidases"/>
    <property type="match status" value="1"/>
</dbReference>
<dbReference type="NCBIfam" id="NF006771">
    <property type="entry name" value="PRK09290.1-5"/>
    <property type="match status" value="1"/>
</dbReference>
<dbReference type="Pfam" id="PF07687">
    <property type="entry name" value="M20_dimer"/>
    <property type="match status" value="1"/>
</dbReference>
<reference evidence="3" key="1">
    <citation type="submission" date="2019-09" db="EMBL/GenBank/DDBJ databases">
        <title>Genomic analysis of Haloferax sp. CBA1149.</title>
        <authorList>
            <person name="Roh S.W."/>
        </authorList>
    </citation>
    <scope>NUCLEOTIDE SEQUENCE</scope>
    <source>
        <strain evidence="3">CBA1149</strain>
    </source>
</reference>
<dbReference type="PANTHER" id="PTHR32494:SF5">
    <property type="entry name" value="ALLANTOATE AMIDOHYDROLASE"/>
    <property type="match status" value="1"/>
</dbReference>
<dbReference type="InterPro" id="IPR036264">
    <property type="entry name" value="Bact_exopeptidase_dim_dom"/>
</dbReference>